<dbReference type="PATRIC" id="fig|1423813.3.peg.300"/>
<evidence type="ECO:0000256" key="1">
    <source>
        <dbReference type="SAM" id="Phobius"/>
    </source>
</evidence>
<feature type="transmembrane region" description="Helical" evidence="1">
    <location>
        <begin position="210"/>
        <end position="227"/>
    </location>
</feature>
<feature type="transmembrane region" description="Helical" evidence="1">
    <location>
        <begin position="137"/>
        <end position="158"/>
    </location>
</feature>
<name>A0A0R2AAP1_9LACO</name>
<evidence type="ECO:0000313" key="2">
    <source>
        <dbReference type="EMBL" id="KRM60809.1"/>
    </source>
</evidence>
<dbReference type="RefSeq" id="WP_057780068.1">
    <property type="nucleotide sequence ID" value="NZ_AYYY01000061.1"/>
</dbReference>
<keyword evidence="1" id="KW-0472">Membrane</keyword>
<comment type="caution">
    <text evidence="2">The sequence shown here is derived from an EMBL/GenBank/DDBJ whole genome shotgun (WGS) entry which is preliminary data.</text>
</comment>
<gene>
    <name evidence="2" type="ORF">FC26_GL000291</name>
</gene>
<dbReference type="InterPro" id="IPR007563">
    <property type="entry name" value="DUF554"/>
</dbReference>
<dbReference type="OrthoDB" id="9797976at2"/>
<dbReference type="STRING" id="1423813.FC26_GL000291"/>
<evidence type="ECO:0000313" key="3">
    <source>
        <dbReference type="Proteomes" id="UP000051733"/>
    </source>
</evidence>
<feature type="transmembrane region" description="Helical" evidence="1">
    <location>
        <begin position="99"/>
        <end position="117"/>
    </location>
</feature>
<sequence length="228" mass="24216">MIGTIFNTAMIIVGSLIGSLFKRGLKESYHRILMQALGLAVVLLGINTTITHMADSKYPVLFIVSLALGGLIGQALNLEARFNRLLSRFSGKNNLAQGLSTAVLLFCIGTLSIVGPIEAALRHNNTYLFTNGMLDGITSMVLASTFGIGIMIASVILFSWQGSIYALSLLMQGAISNDLITELSVVGGILILASGLNILEIKQINTVNLLPALVMPAILLPIIHLVIG</sequence>
<keyword evidence="1" id="KW-1133">Transmembrane helix</keyword>
<accession>A0A0R2AAP1</accession>
<feature type="transmembrane region" description="Helical" evidence="1">
    <location>
        <begin position="179"/>
        <end position="198"/>
    </location>
</feature>
<organism evidence="2 3">
    <name type="scientific">Paucilactobacillus vaccinostercus DSM 20634</name>
    <dbReference type="NCBI Taxonomy" id="1423813"/>
    <lineage>
        <taxon>Bacteria</taxon>
        <taxon>Bacillati</taxon>
        <taxon>Bacillota</taxon>
        <taxon>Bacilli</taxon>
        <taxon>Lactobacillales</taxon>
        <taxon>Lactobacillaceae</taxon>
        <taxon>Paucilactobacillus</taxon>
    </lineage>
</organism>
<dbReference type="PANTHER" id="PTHR36111">
    <property type="entry name" value="INNER MEMBRANE PROTEIN-RELATED"/>
    <property type="match status" value="1"/>
</dbReference>
<keyword evidence="1" id="KW-0812">Transmembrane</keyword>
<keyword evidence="3" id="KW-1185">Reference proteome</keyword>
<dbReference type="PANTHER" id="PTHR36111:SF2">
    <property type="entry name" value="INNER MEMBRANE PROTEIN"/>
    <property type="match status" value="1"/>
</dbReference>
<protein>
    <submittedName>
        <fullName evidence="2">Transport protein</fullName>
    </submittedName>
</protein>
<feature type="transmembrane region" description="Helical" evidence="1">
    <location>
        <begin position="32"/>
        <end position="54"/>
    </location>
</feature>
<reference evidence="2 3" key="1">
    <citation type="journal article" date="2015" name="Genome Announc.">
        <title>Expanding the biotechnology potential of lactobacilli through comparative genomics of 213 strains and associated genera.</title>
        <authorList>
            <person name="Sun Z."/>
            <person name="Harris H.M."/>
            <person name="McCann A."/>
            <person name="Guo C."/>
            <person name="Argimon S."/>
            <person name="Zhang W."/>
            <person name="Yang X."/>
            <person name="Jeffery I.B."/>
            <person name="Cooney J.C."/>
            <person name="Kagawa T.F."/>
            <person name="Liu W."/>
            <person name="Song Y."/>
            <person name="Salvetti E."/>
            <person name="Wrobel A."/>
            <person name="Rasinkangas P."/>
            <person name="Parkhill J."/>
            <person name="Rea M.C."/>
            <person name="O'Sullivan O."/>
            <person name="Ritari J."/>
            <person name="Douillard F.P."/>
            <person name="Paul Ross R."/>
            <person name="Yang R."/>
            <person name="Briner A.E."/>
            <person name="Felis G.E."/>
            <person name="de Vos W.M."/>
            <person name="Barrangou R."/>
            <person name="Klaenhammer T.R."/>
            <person name="Caufield P.W."/>
            <person name="Cui Y."/>
            <person name="Zhang H."/>
            <person name="O'Toole P.W."/>
        </authorList>
    </citation>
    <scope>NUCLEOTIDE SEQUENCE [LARGE SCALE GENOMIC DNA]</scope>
    <source>
        <strain evidence="2 3">DSM 20634</strain>
    </source>
</reference>
<feature type="transmembrane region" description="Helical" evidence="1">
    <location>
        <begin position="6"/>
        <end position="25"/>
    </location>
</feature>
<dbReference type="Pfam" id="PF04474">
    <property type="entry name" value="DUF554"/>
    <property type="match status" value="1"/>
</dbReference>
<proteinExistence type="predicted"/>
<dbReference type="EMBL" id="AYYY01000061">
    <property type="protein sequence ID" value="KRM60809.1"/>
    <property type="molecule type" value="Genomic_DNA"/>
</dbReference>
<dbReference type="Proteomes" id="UP000051733">
    <property type="component" value="Unassembled WGS sequence"/>
</dbReference>
<feature type="transmembrane region" description="Helical" evidence="1">
    <location>
        <begin position="60"/>
        <end position="78"/>
    </location>
</feature>
<dbReference type="AlphaFoldDB" id="A0A0R2AAP1"/>